<evidence type="ECO:0000313" key="1">
    <source>
        <dbReference type="EMBL" id="VAW40261.1"/>
    </source>
</evidence>
<feature type="non-terminal residue" evidence="1">
    <location>
        <position position="1"/>
    </location>
</feature>
<organism evidence="1">
    <name type="scientific">hydrothermal vent metagenome</name>
    <dbReference type="NCBI Taxonomy" id="652676"/>
    <lineage>
        <taxon>unclassified sequences</taxon>
        <taxon>metagenomes</taxon>
        <taxon>ecological metagenomes</taxon>
    </lineage>
</organism>
<accession>A0A3B0VBJ5</accession>
<proteinExistence type="predicted"/>
<reference evidence="1" key="1">
    <citation type="submission" date="2018-06" db="EMBL/GenBank/DDBJ databases">
        <authorList>
            <person name="Zhirakovskaya E."/>
        </authorList>
    </citation>
    <scope>NUCLEOTIDE SEQUENCE</scope>
</reference>
<protein>
    <submittedName>
        <fullName evidence="1">Uncharacterized protein</fullName>
    </submittedName>
</protein>
<name>A0A3B0VBJ5_9ZZZZ</name>
<dbReference type="EMBL" id="UOEW01000262">
    <property type="protein sequence ID" value="VAW40261.1"/>
    <property type="molecule type" value="Genomic_DNA"/>
</dbReference>
<dbReference type="AlphaFoldDB" id="A0A3B0VBJ5"/>
<sequence>LKTLADYIRGLADSTDKNILNRLREYLTKIQSDMVVTLQQQMTKSADAPVYWQADVRELIEVNAKAMLKNDAPRLAGWNKDLSLDACMDKARKELSETAQAMEIWPDIWEFCQTNK</sequence>
<gene>
    <name evidence="1" type="ORF">MNBD_GAMMA01-407</name>
</gene>